<evidence type="ECO:0000313" key="1">
    <source>
        <dbReference type="EMBL" id="KAJ1671685.1"/>
    </source>
</evidence>
<dbReference type="Proteomes" id="UP001145114">
    <property type="component" value="Unassembled WGS sequence"/>
</dbReference>
<proteinExistence type="predicted"/>
<reference evidence="1" key="1">
    <citation type="submission" date="2022-06" db="EMBL/GenBank/DDBJ databases">
        <title>Phylogenomic reconstructions and comparative analyses of Kickxellomycotina fungi.</title>
        <authorList>
            <person name="Reynolds N.K."/>
            <person name="Stajich J.E."/>
            <person name="Barry K."/>
            <person name="Grigoriev I.V."/>
            <person name="Crous P."/>
            <person name="Smith M.E."/>
        </authorList>
    </citation>
    <scope>NUCLEOTIDE SEQUENCE</scope>
    <source>
        <strain evidence="1">RSA 2271</strain>
    </source>
</reference>
<evidence type="ECO:0000313" key="2">
    <source>
        <dbReference type="Proteomes" id="UP001145114"/>
    </source>
</evidence>
<sequence>MATTFIQDSLPDVINDENMNLPLHVMCEIARYIESACEGSRMVPQLYGNILSNLNTLVVAMAGCERIVSTPIPRNYSIHLKQSVYIYLLILPWCILELHPIMVVMVEMITSFLLIGIEGIGVEIENPFGYDRNDLPLDSFCHSLRQELALILRYYIRAGTSNTQIPVDDDLLVI</sequence>
<protein>
    <submittedName>
        <fullName evidence="1">Uncharacterized protein</fullName>
    </submittedName>
</protein>
<accession>A0ACC1H9M5</accession>
<gene>
    <name evidence="1" type="ORF">EV182_007499</name>
</gene>
<name>A0ACC1H9M5_9FUNG</name>
<comment type="caution">
    <text evidence="1">The sequence shown here is derived from an EMBL/GenBank/DDBJ whole genome shotgun (WGS) entry which is preliminary data.</text>
</comment>
<dbReference type="EMBL" id="JAMZIH010008632">
    <property type="protein sequence ID" value="KAJ1671685.1"/>
    <property type="molecule type" value="Genomic_DNA"/>
</dbReference>
<organism evidence="1 2">
    <name type="scientific">Spiromyces aspiralis</name>
    <dbReference type="NCBI Taxonomy" id="68401"/>
    <lineage>
        <taxon>Eukaryota</taxon>
        <taxon>Fungi</taxon>
        <taxon>Fungi incertae sedis</taxon>
        <taxon>Zoopagomycota</taxon>
        <taxon>Kickxellomycotina</taxon>
        <taxon>Kickxellomycetes</taxon>
        <taxon>Kickxellales</taxon>
        <taxon>Kickxellaceae</taxon>
        <taxon>Spiromyces</taxon>
    </lineage>
</organism>
<keyword evidence="2" id="KW-1185">Reference proteome</keyword>